<keyword evidence="1" id="KW-0812">Transmembrane</keyword>
<dbReference type="Proteomes" id="UP000322214">
    <property type="component" value="Chromosome"/>
</dbReference>
<keyword evidence="1" id="KW-0472">Membrane</keyword>
<feature type="transmembrane region" description="Helical" evidence="1">
    <location>
        <begin position="116"/>
        <end position="134"/>
    </location>
</feature>
<evidence type="ECO:0000313" key="2">
    <source>
        <dbReference type="EMBL" id="QEG21881.1"/>
    </source>
</evidence>
<evidence type="ECO:0000313" key="3">
    <source>
        <dbReference type="Proteomes" id="UP000322214"/>
    </source>
</evidence>
<dbReference type="RefSeq" id="WP_075085552.1">
    <property type="nucleotide sequence ID" value="NZ_CP042912.1"/>
</dbReference>
<dbReference type="OrthoDB" id="264029at2"/>
<keyword evidence="3" id="KW-1185">Reference proteome</keyword>
<dbReference type="STRING" id="980251.GCA_001642875_03343"/>
<reference evidence="2 3" key="1">
    <citation type="submission" date="2019-08" db="EMBL/GenBank/DDBJ databases">
        <title>Deep-cultivation of Planctomycetes and their phenomic and genomic characterization uncovers novel biology.</title>
        <authorList>
            <person name="Wiegand S."/>
            <person name="Jogler M."/>
            <person name="Boedeker C."/>
            <person name="Pinto D."/>
            <person name="Vollmers J."/>
            <person name="Rivas-Marin E."/>
            <person name="Kohn T."/>
            <person name="Peeters S.H."/>
            <person name="Heuer A."/>
            <person name="Rast P."/>
            <person name="Oberbeckmann S."/>
            <person name="Bunk B."/>
            <person name="Jeske O."/>
            <person name="Meyerdierks A."/>
            <person name="Storesund J.E."/>
            <person name="Kallscheuer N."/>
            <person name="Luecker S."/>
            <person name="Lage O.M."/>
            <person name="Pohl T."/>
            <person name="Merkel B.J."/>
            <person name="Hornburger P."/>
            <person name="Mueller R.-W."/>
            <person name="Bruemmer F."/>
            <person name="Labrenz M."/>
            <person name="Spormann A.M."/>
            <person name="Op den Camp H."/>
            <person name="Overmann J."/>
            <person name="Amann R."/>
            <person name="Jetten M.S.M."/>
            <person name="Mascher T."/>
            <person name="Medema M.H."/>
            <person name="Devos D.P."/>
            <person name="Kaster A.-K."/>
            <person name="Ovreas L."/>
            <person name="Rohde M."/>
            <person name="Galperin M.Y."/>
            <person name="Jogler C."/>
        </authorList>
    </citation>
    <scope>NUCLEOTIDE SEQUENCE [LARGE SCALE GENOMIC DNA]</scope>
    <source>
        <strain evidence="2 3">FC18</strain>
    </source>
</reference>
<organism evidence="2 3">
    <name type="scientific">Mariniblastus fucicola</name>
    <dbReference type="NCBI Taxonomy" id="980251"/>
    <lineage>
        <taxon>Bacteria</taxon>
        <taxon>Pseudomonadati</taxon>
        <taxon>Planctomycetota</taxon>
        <taxon>Planctomycetia</taxon>
        <taxon>Pirellulales</taxon>
        <taxon>Pirellulaceae</taxon>
        <taxon>Mariniblastus</taxon>
    </lineage>
</organism>
<gene>
    <name evidence="2" type="ORF">MFFC18_17420</name>
</gene>
<protein>
    <submittedName>
        <fullName evidence="2">Uncharacterized protein</fullName>
    </submittedName>
</protein>
<proteinExistence type="predicted"/>
<dbReference type="EMBL" id="CP042912">
    <property type="protein sequence ID" value="QEG21881.1"/>
    <property type="molecule type" value="Genomic_DNA"/>
</dbReference>
<keyword evidence="1" id="KW-1133">Transmembrane helix</keyword>
<dbReference type="AlphaFoldDB" id="A0A5B9PG07"/>
<evidence type="ECO:0000256" key="1">
    <source>
        <dbReference type="SAM" id="Phobius"/>
    </source>
</evidence>
<accession>A0A5B9PG07</accession>
<dbReference type="KEGG" id="mff:MFFC18_17420"/>
<feature type="transmembrane region" description="Helical" evidence="1">
    <location>
        <begin position="83"/>
        <end position="104"/>
    </location>
</feature>
<name>A0A5B9PG07_9BACT</name>
<sequence length="158" mass="18267">MTTIRFRPTFNLVSERQRGELEQRLRSAVADHDDVSGQFKDGHASISIVDSKRHFWSPWLNLELREIDDQNHLFGRFSPHPSIWTAIMFSYLAVGVLTFFSAIVGWSQQLAGERPFGYYLIPVWILIAVGLWLVSQVGQQLALREMQMMKQMILDSLE</sequence>